<keyword evidence="4 8" id="KW-0812">Transmembrane</keyword>
<organism evidence="10 11">
    <name type="scientific">Mycobacterium asiaticum</name>
    <dbReference type="NCBI Taxonomy" id="1790"/>
    <lineage>
        <taxon>Bacteria</taxon>
        <taxon>Bacillati</taxon>
        <taxon>Actinomycetota</taxon>
        <taxon>Actinomycetes</taxon>
        <taxon>Mycobacteriales</taxon>
        <taxon>Mycobacteriaceae</taxon>
        <taxon>Mycobacterium</taxon>
    </lineage>
</organism>
<evidence type="ECO:0000256" key="4">
    <source>
        <dbReference type="ARBA" id="ARBA00022692"/>
    </source>
</evidence>
<evidence type="ECO:0000259" key="9">
    <source>
        <dbReference type="Pfam" id="PF03176"/>
    </source>
</evidence>
<feature type="domain" description="Membrane transport protein MMPL" evidence="9">
    <location>
        <begin position="620"/>
        <end position="952"/>
    </location>
</feature>
<dbReference type="Gene3D" id="1.20.1640.10">
    <property type="entry name" value="Multidrug efflux transporter AcrB transmembrane domain"/>
    <property type="match status" value="2"/>
</dbReference>
<evidence type="ECO:0000256" key="5">
    <source>
        <dbReference type="ARBA" id="ARBA00022989"/>
    </source>
</evidence>
<dbReference type="AlphaFoldDB" id="A0A1A3P0B6"/>
<dbReference type="GO" id="GO:0005886">
    <property type="term" value="C:plasma membrane"/>
    <property type="evidence" value="ECO:0007669"/>
    <property type="project" value="UniProtKB-SubCell"/>
</dbReference>
<evidence type="ECO:0000256" key="2">
    <source>
        <dbReference type="ARBA" id="ARBA00010157"/>
    </source>
</evidence>
<feature type="transmembrane region" description="Helical" evidence="8">
    <location>
        <begin position="207"/>
        <end position="226"/>
    </location>
</feature>
<comment type="caution">
    <text evidence="10">The sequence shown here is derived from an EMBL/GenBank/DDBJ whole genome shotgun (WGS) entry which is preliminary data.</text>
</comment>
<feature type="transmembrane region" description="Helical" evidence="8">
    <location>
        <begin position="34"/>
        <end position="53"/>
    </location>
</feature>
<feature type="transmembrane region" description="Helical" evidence="8">
    <location>
        <begin position="385"/>
        <end position="411"/>
    </location>
</feature>
<evidence type="ECO:0000256" key="7">
    <source>
        <dbReference type="SAM" id="MobiDB-lite"/>
    </source>
</evidence>
<name>A0A1A3P0B6_MYCAS</name>
<feature type="transmembrane region" description="Helical" evidence="8">
    <location>
        <begin position="805"/>
        <end position="828"/>
    </location>
</feature>
<dbReference type="EMBL" id="LZLS01000092">
    <property type="protein sequence ID" value="OBK27626.1"/>
    <property type="molecule type" value="Genomic_DNA"/>
</dbReference>
<evidence type="ECO:0000256" key="1">
    <source>
        <dbReference type="ARBA" id="ARBA00004651"/>
    </source>
</evidence>
<gene>
    <name evidence="10" type="ORF">A5634_22430</name>
</gene>
<feature type="region of interest" description="Disordered" evidence="7">
    <location>
        <begin position="950"/>
        <end position="976"/>
    </location>
</feature>
<dbReference type="PANTHER" id="PTHR33406">
    <property type="entry name" value="MEMBRANE PROTEIN MJ1562-RELATED"/>
    <property type="match status" value="1"/>
</dbReference>
<dbReference type="Proteomes" id="UP000093928">
    <property type="component" value="Unassembled WGS sequence"/>
</dbReference>
<proteinExistence type="inferred from homology"/>
<feature type="region of interest" description="Disordered" evidence="7">
    <location>
        <begin position="1"/>
        <end position="20"/>
    </location>
</feature>
<feature type="compositionally biased region" description="Basic and acidic residues" evidence="7">
    <location>
        <begin position="963"/>
        <end position="976"/>
    </location>
</feature>
<feature type="transmembrane region" description="Helical" evidence="8">
    <location>
        <begin position="779"/>
        <end position="798"/>
    </location>
</feature>
<comment type="similarity">
    <text evidence="2">Belongs to the resistance-nodulation-cell division (RND) (TC 2.A.6) family. MmpL subfamily.</text>
</comment>
<dbReference type="FunFam" id="1.20.1640.10:FF:000018">
    <property type="entry name" value="Transmembrane transport protein MmpL10"/>
    <property type="match status" value="1"/>
</dbReference>
<evidence type="ECO:0000256" key="8">
    <source>
        <dbReference type="SAM" id="Phobius"/>
    </source>
</evidence>
<dbReference type="SUPFAM" id="SSF82866">
    <property type="entry name" value="Multidrug efflux transporter AcrB transmembrane domain"/>
    <property type="match status" value="2"/>
</dbReference>
<feature type="transmembrane region" description="Helical" evidence="8">
    <location>
        <begin position="342"/>
        <end position="364"/>
    </location>
</feature>
<evidence type="ECO:0000256" key="3">
    <source>
        <dbReference type="ARBA" id="ARBA00022475"/>
    </source>
</evidence>
<feature type="transmembrane region" description="Helical" evidence="8">
    <location>
        <begin position="233"/>
        <end position="255"/>
    </location>
</feature>
<dbReference type="RefSeq" id="WP_065143930.1">
    <property type="nucleotide sequence ID" value="NZ_LZLS01000092.1"/>
</dbReference>
<comment type="subcellular location">
    <subcellularLocation>
        <location evidence="1">Cell membrane</location>
        <topology evidence="1">Multi-pass membrane protein</topology>
    </subcellularLocation>
</comment>
<evidence type="ECO:0000313" key="11">
    <source>
        <dbReference type="Proteomes" id="UP000093928"/>
    </source>
</evidence>
<dbReference type="Pfam" id="PF03176">
    <property type="entry name" value="MMPL"/>
    <property type="match status" value="2"/>
</dbReference>
<dbReference type="InterPro" id="IPR004707">
    <property type="entry name" value="MmpL_fam"/>
</dbReference>
<protein>
    <recommendedName>
        <fullName evidence="9">Membrane transport protein MMPL domain-containing protein</fullName>
    </recommendedName>
</protein>
<dbReference type="PANTHER" id="PTHR33406:SF6">
    <property type="entry name" value="MEMBRANE PROTEIN YDGH-RELATED"/>
    <property type="match status" value="1"/>
</dbReference>
<feature type="transmembrane region" description="Helical" evidence="8">
    <location>
        <begin position="883"/>
        <end position="910"/>
    </location>
</feature>
<dbReference type="InterPro" id="IPR050545">
    <property type="entry name" value="Mycobact_MmpL"/>
</dbReference>
<dbReference type="OrthoDB" id="4758917at2"/>
<dbReference type="NCBIfam" id="TIGR00833">
    <property type="entry name" value="actII"/>
    <property type="match status" value="1"/>
</dbReference>
<feature type="domain" description="Membrane transport protein MMPL" evidence="9">
    <location>
        <begin position="66"/>
        <end position="396"/>
    </location>
</feature>
<keyword evidence="6 8" id="KW-0472">Membrane</keyword>
<accession>A0A1A3P0B6</accession>
<evidence type="ECO:0000256" key="6">
    <source>
        <dbReference type="ARBA" id="ARBA00023136"/>
    </source>
</evidence>
<feature type="transmembrane region" description="Helical" evidence="8">
    <location>
        <begin position="834"/>
        <end position="856"/>
    </location>
</feature>
<feature type="transmembrane region" description="Helical" evidence="8">
    <location>
        <begin position="306"/>
        <end position="330"/>
    </location>
</feature>
<dbReference type="FunFam" id="1.20.1640.10:FF:000020">
    <property type="entry name" value="Transmembrane transport protein MmpL10"/>
    <property type="match status" value="1"/>
</dbReference>
<keyword evidence="5 8" id="KW-1133">Transmembrane helix</keyword>
<reference evidence="10 11" key="1">
    <citation type="submission" date="2016-06" db="EMBL/GenBank/DDBJ databases">
        <authorList>
            <person name="Kjaerup R.B."/>
            <person name="Dalgaard T.S."/>
            <person name="Juul-Madsen H.R."/>
        </authorList>
    </citation>
    <scope>NUCLEOTIDE SEQUENCE [LARGE SCALE GENOMIC DNA]</scope>
    <source>
        <strain evidence="10 11">1165133.8</strain>
    </source>
</reference>
<keyword evidence="3" id="KW-1003">Cell membrane</keyword>
<dbReference type="InterPro" id="IPR004869">
    <property type="entry name" value="MMPL_dom"/>
</dbReference>
<feature type="transmembrane region" description="Helical" evidence="8">
    <location>
        <begin position="261"/>
        <end position="285"/>
    </location>
</feature>
<sequence length="976" mass="106934">MSTITEPARPDNADTAPIPKHAARPAIPHFLRKFAVPVIIGWIALIAVLNVVVPQLDEVGKMRSVSMSPDDAQSVIATKRVGEVFKEYKSNSSVMIVLEGQNALGADAHAFYDQIVKKLEADKDHVEHVQDFWSDPLTGAGAQSNDGKAAYVQVYLVGNMGESKANDSVEAVQHIVESVTPPNGVKAFVTGPSALEADQHLAGDRSLQVITGATFVVIIAMLLMVYRSIVTVLLTLGMVVFELAAARGVVAFLGYHQVIGLSTFATNLLVTLAIAAATDYAIFLIGRYQEARAVGESREDAYYTMFHGTAHVVLGSGMTIAGATFCLHFTNLPYFQTLGVPLAIGMVVVVLAALTLGPAVISVASRFRQTLEPKRAQRIRGWRKVGAAVVRWPGPILVMTIGIALVGLLTLPGYRTNYNDRNYLPDDLPANAGYAAADRHFSKARMNPELLMIESDHDLRNSADFLVIDKIAKAIFRVPGISRVQAITRPEGKPIEHTSIPFQISMQGVSQQMTQKYQEDQIADMLKQSDEMQTTIDSMVQMQDITTQMANDMHIMVGKMHAMTLDVAELRDHMADFEDFFRPIRAYFYWEKHCFDIPVCWSLRSVFDALDGVDLMTDDIQSLMPIMDHLDTLMPRMVALMPEMIQNMKNMKTMMLTMYSTQKGLLEQQQRAQRDSSAMGRAFDASRNDDSFYLPPETFENAEFKKGMKNFISPDGHAVRFIISHDGDPMSAEGISHIDAIKKAAYESLKGTPMEGSKILLGGTAATFKDMRDGSNYDLLIAGIASMCLIFIIMLVLTRSVVASAVIVGTVLLSLGASFGLSVLIWQHLIGIELHWMVLAMSVIILLAVGADYNLLLVSRFKEEIHAGLNTGIIRAMGGTGSVVTSAGLVFAFTMMTMAVSELIVIGQVGTTIGLGLLFDTLIVRSLMTPSIAALLGKWFWWPQRVRQRPVPSPWPTPTGAHAKKDSEKDEALTSV</sequence>
<evidence type="ECO:0000313" key="10">
    <source>
        <dbReference type="EMBL" id="OBK27626.1"/>
    </source>
</evidence>